<accession>A0A6G4XB41</accession>
<evidence type="ECO:0000313" key="1">
    <source>
        <dbReference type="EMBL" id="NGO73871.1"/>
    </source>
</evidence>
<dbReference type="EMBL" id="JAAKZZ010000954">
    <property type="protein sequence ID" value="NGO73871.1"/>
    <property type="molecule type" value="Genomic_DNA"/>
</dbReference>
<dbReference type="AlphaFoldDB" id="A0A6G4XB41"/>
<dbReference type="RefSeq" id="WP_165303462.1">
    <property type="nucleotide sequence ID" value="NZ_JAAKZZ010000954.1"/>
</dbReference>
<proteinExistence type="predicted"/>
<comment type="caution">
    <text evidence="1">The sequence shown here is derived from an EMBL/GenBank/DDBJ whole genome shotgun (WGS) entry which is preliminary data.</text>
</comment>
<evidence type="ECO:0008006" key="3">
    <source>
        <dbReference type="Google" id="ProtNLM"/>
    </source>
</evidence>
<name>A0A6G4XB41_9ACTN</name>
<keyword evidence="2" id="KW-1185">Reference proteome</keyword>
<feature type="non-terminal residue" evidence="1">
    <location>
        <position position="1"/>
    </location>
</feature>
<organism evidence="1 2">
    <name type="scientific">Streptomyces boncukensis</name>
    <dbReference type="NCBI Taxonomy" id="2711219"/>
    <lineage>
        <taxon>Bacteria</taxon>
        <taxon>Bacillati</taxon>
        <taxon>Actinomycetota</taxon>
        <taxon>Actinomycetes</taxon>
        <taxon>Kitasatosporales</taxon>
        <taxon>Streptomycetaceae</taxon>
        <taxon>Streptomyces</taxon>
    </lineage>
</organism>
<protein>
    <recommendedName>
        <fullName evidence="3">Sugar kinase</fullName>
    </recommendedName>
</protein>
<gene>
    <name evidence="1" type="ORF">G5C65_37265</name>
</gene>
<evidence type="ECO:0000313" key="2">
    <source>
        <dbReference type="Proteomes" id="UP000477722"/>
    </source>
</evidence>
<reference evidence="1 2" key="1">
    <citation type="submission" date="2020-02" db="EMBL/GenBank/DDBJ databases">
        <title>Whole-genome analyses of novel actinobacteria.</title>
        <authorList>
            <person name="Sahin N."/>
            <person name="Tatar D."/>
        </authorList>
    </citation>
    <scope>NUCLEOTIDE SEQUENCE [LARGE SCALE GENOMIC DNA]</scope>
    <source>
        <strain evidence="1 2">SB3404</strain>
    </source>
</reference>
<sequence>LVLVTVVLLIAIPAGFLVQQAFRSRESGRDKERAAGATSLVYARPPKVSQRIYDVPVPEQATRIAFYETNAWERSRMWVQFRTSPKRLKEFLRDIDGDSGTLTLDKGRVTIGEGQARKVGWRFDEPGHRYAGTVYTQSGHEPDLAITVDTTYKSRPRVFVVSTAQF</sequence>
<dbReference type="Proteomes" id="UP000477722">
    <property type="component" value="Unassembled WGS sequence"/>
</dbReference>